<evidence type="ECO:0000313" key="3">
    <source>
        <dbReference type="Proteomes" id="UP000054007"/>
    </source>
</evidence>
<name>A0A0D7BFV4_9AGAR</name>
<dbReference type="AlphaFoldDB" id="A0A0D7BFV4"/>
<sequence length="239" mass="26416">MSLAPGIARTTTDLVQNTPRTLKRLAANDENREINDLSLGFSGTPSSASNPQTDFDSDSNTIDRAHILKPFSVATNTPPASPKRKAPAKCLLTPRNIQRKTNVFSRTPLFSSPPAKRPRLMSPVSDFSSPAPRTPVTKGPLSMYSSPCDFLLDRLEKEEAAKHELANPFAFLTSPSTSRKRTEVVGIWHGRLKLAEQELSEAGLEEYEIEDWFDAVDDDEADDMNESHNLAFQMLDAEA</sequence>
<organism evidence="2 3">
    <name type="scientific">Cylindrobasidium torrendii FP15055 ss-10</name>
    <dbReference type="NCBI Taxonomy" id="1314674"/>
    <lineage>
        <taxon>Eukaryota</taxon>
        <taxon>Fungi</taxon>
        <taxon>Dikarya</taxon>
        <taxon>Basidiomycota</taxon>
        <taxon>Agaricomycotina</taxon>
        <taxon>Agaricomycetes</taxon>
        <taxon>Agaricomycetidae</taxon>
        <taxon>Agaricales</taxon>
        <taxon>Marasmiineae</taxon>
        <taxon>Physalacriaceae</taxon>
        <taxon>Cylindrobasidium</taxon>
    </lineage>
</organism>
<dbReference type="EMBL" id="KN880490">
    <property type="protein sequence ID" value="KIY69085.1"/>
    <property type="molecule type" value="Genomic_DNA"/>
</dbReference>
<keyword evidence="3" id="KW-1185">Reference proteome</keyword>
<evidence type="ECO:0000313" key="2">
    <source>
        <dbReference type="EMBL" id="KIY69085.1"/>
    </source>
</evidence>
<proteinExistence type="predicted"/>
<evidence type="ECO:0000256" key="1">
    <source>
        <dbReference type="SAM" id="MobiDB-lite"/>
    </source>
</evidence>
<protein>
    <submittedName>
        <fullName evidence="2">Uncharacterized protein</fullName>
    </submittedName>
</protein>
<feature type="region of interest" description="Disordered" evidence="1">
    <location>
        <begin position="106"/>
        <end position="140"/>
    </location>
</feature>
<gene>
    <name evidence="2" type="ORF">CYLTODRAFT_421011</name>
</gene>
<reference evidence="2 3" key="1">
    <citation type="journal article" date="2015" name="Fungal Genet. Biol.">
        <title>Evolution of novel wood decay mechanisms in Agaricales revealed by the genome sequences of Fistulina hepatica and Cylindrobasidium torrendii.</title>
        <authorList>
            <person name="Floudas D."/>
            <person name="Held B.W."/>
            <person name="Riley R."/>
            <person name="Nagy L.G."/>
            <person name="Koehler G."/>
            <person name="Ransdell A.S."/>
            <person name="Younus H."/>
            <person name="Chow J."/>
            <person name="Chiniquy J."/>
            <person name="Lipzen A."/>
            <person name="Tritt A."/>
            <person name="Sun H."/>
            <person name="Haridas S."/>
            <person name="LaButti K."/>
            <person name="Ohm R.A."/>
            <person name="Kues U."/>
            <person name="Blanchette R.A."/>
            <person name="Grigoriev I.V."/>
            <person name="Minto R.E."/>
            <person name="Hibbett D.S."/>
        </authorList>
    </citation>
    <scope>NUCLEOTIDE SEQUENCE [LARGE SCALE GENOMIC DNA]</scope>
    <source>
        <strain evidence="2 3">FP15055 ss-10</strain>
    </source>
</reference>
<dbReference type="Proteomes" id="UP000054007">
    <property type="component" value="Unassembled WGS sequence"/>
</dbReference>
<accession>A0A0D7BFV4</accession>